<feature type="domain" description="HTH cro/C1-type" evidence="4">
    <location>
        <begin position="36"/>
        <end position="71"/>
    </location>
</feature>
<evidence type="ECO:0000259" key="4">
    <source>
        <dbReference type="PROSITE" id="PS50943"/>
    </source>
</evidence>
<keyword evidence="2" id="KW-0238">DNA-binding</keyword>
<reference evidence="5" key="1">
    <citation type="journal article" date="2024" name="Syst. Appl. Microbiol.">
        <title>First single-strain enrichments of Electrothrix cable bacteria, description of E. aestuarii sp. nov. and E. rattekaaiensis sp. nov., and proposal of a cable bacteria taxonomy following the rules of the SeqCode.</title>
        <authorList>
            <person name="Plum-Jensen L.E."/>
            <person name="Schramm A."/>
            <person name="Marshall I.P.G."/>
        </authorList>
    </citation>
    <scope>NUCLEOTIDE SEQUENCE</scope>
    <source>
        <strain evidence="5">Rat1</strain>
    </source>
</reference>
<dbReference type="Gene3D" id="1.10.260.40">
    <property type="entry name" value="lambda repressor-like DNA-binding domains"/>
    <property type="match status" value="1"/>
</dbReference>
<dbReference type="InterPro" id="IPR052359">
    <property type="entry name" value="HTH-type_reg/antitoxin"/>
</dbReference>
<dbReference type="PANTHER" id="PTHR36511:SF4">
    <property type="entry name" value="ANTITOXIN MQSA"/>
    <property type="match status" value="1"/>
</dbReference>
<evidence type="ECO:0000256" key="3">
    <source>
        <dbReference type="ARBA" id="ARBA00023163"/>
    </source>
</evidence>
<sequence>MSSAFESIQQGLRESIDFAKGKPIKAVVHEVAQPDVKAVRQHIGMTQAEFASAFGISLGTLRHWERGDRTPRGPARVLLNVVAKEPKAVLRALSGRRN</sequence>
<dbReference type="KEGG" id="eaj:Q3M24_06185"/>
<dbReference type="SMART" id="SM00530">
    <property type="entry name" value="HTH_XRE"/>
    <property type="match status" value="1"/>
</dbReference>
<dbReference type="EMBL" id="CP159373">
    <property type="protein sequence ID" value="XCN74333.1"/>
    <property type="molecule type" value="Genomic_DNA"/>
</dbReference>
<protein>
    <submittedName>
        <fullName evidence="5">Helix-turn-helix domain-containing protein</fullName>
    </submittedName>
</protein>
<dbReference type="CDD" id="cd00093">
    <property type="entry name" value="HTH_XRE"/>
    <property type="match status" value="1"/>
</dbReference>
<evidence type="ECO:0000256" key="1">
    <source>
        <dbReference type="ARBA" id="ARBA00023015"/>
    </source>
</evidence>
<proteinExistence type="predicted"/>
<dbReference type="Pfam" id="PF01381">
    <property type="entry name" value="HTH_3"/>
    <property type="match status" value="1"/>
</dbReference>
<dbReference type="PANTHER" id="PTHR36511">
    <property type="entry name" value="MERR FAMILY BACTERIAL REGULATORY PROTEIN"/>
    <property type="match status" value="1"/>
</dbReference>
<keyword evidence="3" id="KW-0804">Transcription</keyword>
<dbReference type="InterPro" id="IPR010982">
    <property type="entry name" value="Lambda_DNA-bd_dom_sf"/>
</dbReference>
<dbReference type="InterPro" id="IPR001387">
    <property type="entry name" value="Cro/C1-type_HTH"/>
</dbReference>
<keyword evidence="1" id="KW-0805">Transcription regulation</keyword>
<organism evidence="5">
    <name type="scientific">Candidatus Electrothrix aestuarii</name>
    <dbReference type="NCBI Taxonomy" id="3062594"/>
    <lineage>
        <taxon>Bacteria</taxon>
        <taxon>Pseudomonadati</taxon>
        <taxon>Thermodesulfobacteriota</taxon>
        <taxon>Desulfobulbia</taxon>
        <taxon>Desulfobulbales</taxon>
        <taxon>Desulfobulbaceae</taxon>
        <taxon>Candidatus Electrothrix</taxon>
    </lineage>
</organism>
<reference evidence="5" key="2">
    <citation type="submission" date="2024-06" db="EMBL/GenBank/DDBJ databases">
        <authorList>
            <person name="Plum-Jensen L.E."/>
            <person name="Schramm A."/>
            <person name="Marshall I.P.G."/>
        </authorList>
    </citation>
    <scope>NUCLEOTIDE SEQUENCE</scope>
    <source>
        <strain evidence="5">Rat1</strain>
    </source>
</reference>
<name>A0AAU8LXQ4_9BACT</name>
<evidence type="ECO:0000313" key="5">
    <source>
        <dbReference type="EMBL" id="XCN74333.1"/>
    </source>
</evidence>
<dbReference type="AlphaFoldDB" id="A0AAU8LXQ4"/>
<dbReference type="GO" id="GO:0003677">
    <property type="term" value="F:DNA binding"/>
    <property type="evidence" value="ECO:0007669"/>
    <property type="project" value="UniProtKB-KW"/>
</dbReference>
<accession>A0AAU8LXQ4</accession>
<dbReference type="SUPFAM" id="SSF47413">
    <property type="entry name" value="lambda repressor-like DNA-binding domains"/>
    <property type="match status" value="1"/>
</dbReference>
<dbReference type="PROSITE" id="PS50943">
    <property type="entry name" value="HTH_CROC1"/>
    <property type="match status" value="1"/>
</dbReference>
<gene>
    <name evidence="5" type="ORF">Q3M24_06185</name>
</gene>
<evidence type="ECO:0000256" key="2">
    <source>
        <dbReference type="ARBA" id="ARBA00023125"/>
    </source>
</evidence>